<dbReference type="Pfam" id="PF04064">
    <property type="entry name" value="DUF384"/>
    <property type="match status" value="1"/>
</dbReference>
<protein>
    <submittedName>
        <fullName evidence="4">Cytoplasm protein</fullName>
    </submittedName>
</protein>
<gene>
    <name evidence="4" type="ORF">MKK02DRAFT_18288</name>
</gene>
<keyword evidence="5" id="KW-1185">Reference proteome</keyword>
<dbReference type="SUPFAM" id="SSF48371">
    <property type="entry name" value="ARM repeat"/>
    <property type="match status" value="1"/>
</dbReference>
<organism evidence="4 5">
    <name type="scientific">Dioszegia hungarica</name>
    <dbReference type="NCBI Taxonomy" id="4972"/>
    <lineage>
        <taxon>Eukaryota</taxon>
        <taxon>Fungi</taxon>
        <taxon>Dikarya</taxon>
        <taxon>Basidiomycota</taxon>
        <taxon>Agaricomycotina</taxon>
        <taxon>Tremellomycetes</taxon>
        <taxon>Tremellales</taxon>
        <taxon>Bulleribasidiaceae</taxon>
        <taxon>Dioszegia</taxon>
    </lineage>
</organism>
<feature type="domain" description="Protein HGH1 C-terminal" evidence="3">
    <location>
        <begin position="414"/>
        <end position="466"/>
    </location>
</feature>
<feature type="domain" description="Protein HGH1 N-terminal" evidence="2">
    <location>
        <begin position="131"/>
        <end position="407"/>
    </location>
</feature>
<dbReference type="PANTHER" id="PTHR13387:SF9">
    <property type="entry name" value="PROTEIN HGH1 HOMOLOG"/>
    <property type="match status" value="1"/>
</dbReference>
<dbReference type="EMBL" id="JAKWFO010000009">
    <property type="protein sequence ID" value="KAI9633399.1"/>
    <property type="molecule type" value="Genomic_DNA"/>
</dbReference>
<dbReference type="InterPro" id="IPR016024">
    <property type="entry name" value="ARM-type_fold"/>
</dbReference>
<dbReference type="AlphaFoldDB" id="A0AA38H6V7"/>
<dbReference type="RefSeq" id="XP_052943176.1">
    <property type="nucleotide sequence ID" value="XM_053085921.1"/>
</dbReference>
<sequence>MASLTDLFEFLSSPNPSARQIALQNLVGHTPNTAAQRHIFVPSILAPLASAGQAQSNGASGGGLLGGGGWKMTEDDGRKVQGIRDLMGMCRDQGVIAHDALSALINLSDSFAVARHIADDRDYLVWLVSYTANPTSPLSPLTSMLLSNLTSHTALLPSLASLTIPVVPLPQSKTYPPYYLTASASASSFRHPDFRDRMLNQPDAGVGQGEEVEVEGLRALVQAFEDGAGEGVVKGTGKRKGECHFLASVFANVSTLPATRSLLLTPYSPFPNPSTFPTTSTTADASTPSDADMVDAPAPVEPEPLLSKLTPHTSHPDIIRRGGCLGAIKNIALDRGCHAFLLAGEGDRVRLERTGAGLIVRGVDVLPAVLGPLMGGEEYDMEDMEQLPVTLQFLPPDKQREQDSVLRMMCVEILLLLSTSYTGRETLRKRGAYLVVRELHKVEKERNIVDAIERLVGLLQGDEGRETKDDLVEELVKDHAPVRAGTVNVAAEDVSAPQAAAIGEDEDVVEV</sequence>
<dbReference type="Pfam" id="PF04063">
    <property type="entry name" value="DUF383"/>
    <property type="match status" value="1"/>
</dbReference>
<dbReference type="InterPro" id="IPR007205">
    <property type="entry name" value="Protein_HGH1_N"/>
</dbReference>
<proteinExistence type="inferred from homology"/>
<evidence type="ECO:0000313" key="5">
    <source>
        <dbReference type="Proteomes" id="UP001164286"/>
    </source>
</evidence>
<dbReference type="Proteomes" id="UP001164286">
    <property type="component" value="Unassembled WGS sequence"/>
</dbReference>
<evidence type="ECO:0000259" key="2">
    <source>
        <dbReference type="Pfam" id="PF04063"/>
    </source>
</evidence>
<evidence type="ECO:0000259" key="3">
    <source>
        <dbReference type="Pfam" id="PF04064"/>
    </source>
</evidence>
<dbReference type="PANTHER" id="PTHR13387">
    <property type="entry name" value="PROTEIN HGH1 HOMOLOG"/>
    <property type="match status" value="1"/>
</dbReference>
<evidence type="ECO:0000313" key="4">
    <source>
        <dbReference type="EMBL" id="KAI9633399.1"/>
    </source>
</evidence>
<name>A0AA38H6V7_9TREE</name>
<dbReference type="GeneID" id="77725122"/>
<evidence type="ECO:0000256" key="1">
    <source>
        <dbReference type="ARBA" id="ARBA00006712"/>
    </source>
</evidence>
<accession>A0AA38H6V7</accession>
<dbReference type="InterPro" id="IPR039717">
    <property type="entry name" value="Hgh1"/>
</dbReference>
<reference evidence="4" key="1">
    <citation type="journal article" date="2022" name="G3 (Bethesda)">
        <title>High quality genome of the basidiomycete yeast Dioszegia hungarica PDD-24b-2 isolated from cloud water.</title>
        <authorList>
            <person name="Jarrige D."/>
            <person name="Haridas S."/>
            <person name="Bleykasten-Grosshans C."/>
            <person name="Joly M."/>
            <person name="Nadalig T."/>
            <person name="Sancelme M."/>
            <person name="Vuilleumier S."/>
            <person name="Grigoriev I.V."/>
            <person name="Amato P."/>
            <person name="Bringel F."/>
        </authorList>
    </citation>
    <scope>NUCLEOTIDE SEQUENCE</scope>
    <source>
        <strain evidence="4">PDD-24b-2</strain>
    </source>
</reference>
<comment type="similarity">
    <text evidence="1">Belongs to the HGH1 family.</text>
</comment>
<comment type="caution">
    <text evidence="4">The sequence shown here is derived from an EMBL/GenBank/DDBJ whole genome shotgun (WGS) entry which is preliminary data.</text>
</comment>
<dbReference type="InterPro" id="IPR007206">
    <property type="entry name" value="Protein_HGH1_C"/>
</dbReference>